<dbReference type="OrthoDB" id="3576083at2"/>
<accession>A0A4Q7KZ01</accession>
<name>A0A4Q7KZ01_9PSEU</name>
<dbReference type="RefSeq" id="WP_130344229.1">
    <property type="nucleotide sequence ID" value="NZ_SGWQ01000003.1"/>
</dbReference>
<sequence length="209" mass="22705">MSGDGRARKPEDAAHELLLRLAGRLSDRHLWRCRDWLAGGAIDVLARSLPLTLLRERVGITAQESLLVNAAFLQAGADAGRLSALPWVDEIADLDYTFTSESPDRVNLGDSVAVVLGATLRGRPEVKSARTSWRHGRYGDGRTEPVRVVLVTATHGYRKLTGEMQRVLRALGQHEPSVEVLPEGMAPPPYQEAALAESTPLMPELAGVS</sequence>
<dbReference type="AlphaFoldDB" id="A0A4Q7KZ01"/>
<dbReference type="Proteomes" id="UP000294257">
    <property type="component" value="Unassembled WGS sequence"/>
</dbReference>
<evidence type="ECO:0000313" key="1">
    <source>
        <dbReference type="EMBL" id="RZS41301.1"/>
    </source>
</evidence>
<keyword evidence="2" id="KW-1185">Reference proteome</keyword>
<reference evidence="1 2" key="1">
    <citation type="submission" date="2019-02" db="EMBL/GenBank/DDBJ databases">
        <title>Genomic Encyclopedia of Type Strains, Phase IV (KMG-IV): sequencing the most valuable type-strain genomes for metagenomic binning, comparative biology and taxonomic classification.</title>
        <authorList>
            <person name="Goeker M."/>
        </authorList>
    </citation>
    <scope>NUCLEOTIDE SEQUENCE [LARGE SCALE GENOMIC DNA]</scope>
    <source>
        <strain evidence="1 2">DSM 101727</strain>
    </source>
</reference>
<gene>
    <name evidence="1" type="ORF">EV193_103623</name>
</gene>
<comment type="caution">
    <text evidence="1">The sequence shown here is derived from an EMBL/GenBank/DDBJ whole genome shotgun (WGS) entry which is preliminary data.</text>
</comment>
<organism evidence="1 2">
    <name type="scientific">Herbihabitans rhizosphaerae</name>
    <dbReference type="NCBI Taxonomy" id="1872711"/>
    <lineage>
        <taxon>Bacteria</taxon>
        <taxon>Bacillati</taxon>
        <taxon>Actinomycetota</taxon>
        <taxon>Actinomycetes</taxon>
        <taxon>Pseudonocardiales</taxon>
        <taxon>Pseudonocardiaceae</taxon>
        <taxon>Herbihabitans</taxon>
    </lineage>
</organism>
<proteinExistence type="predicted"/>
<evidence type="ECO:0000313" key="2">
    <source>
        <dbReference type="Proteomes" id="UP000294257"/>
    </source>
</evidence>
<protein>
    <submittedName>
        <fullName evidence="1">Uncharacterized protein</fullName>
    </submittedName>
</protein>
<dbReference type="EMBL" id="SGWQ01000003">
    <property type="protein sequence ID" value="RZS41301.1"/>
    <property type="molecule type" value="Genomic_DNA"/>
</dbReference>